<sequence>MLLAWVLIDARIANDVTSPRLSSMAMEPSVARADPRCASLALPAAPLLAAIVKNTGHTYAVIEDDAAEGDDAA</sequence>
<gene>
    <name evidence="1" type="ORF">Lsed01_00558</name>
</gene>
<name>A0ABP9WE68_9MICO</name>
<dbReference type="Proteomes" id="UP001426770">
    <property type="component" value="Unassembled WGS sequence"/>
</dbReference>
<dbReference type="RefSeq" id="WP_345378443.1">
    <property type="nucleotide sequence ID" value="NZ_BAABRR010000002.1"/>
</dbReference>
<evidence type="ECO:0000313" key="1">
    <source>
        <dbReference type="EMBL" id="GAA5518139.1"/>
    </source>
</evidence>
<keyword evidence="2" id="KW-1185">Reference proteome</keyword>
<dbReference type="EMBL" id="BAABRR010000002">
    <property type="protein sequence ID" value="GAA5518139.1"/>
    <property type="molecule type" value="Genomic_DNA"/>
</dbReference>
<evidence type="ECO:0000313" key="2">
    <source>
        <dbReference type="Proteomes" id="UP001426770"/>
    </source>
</evidence>
<comment type="caution">
    <text evidence="1">The sequence shown here is derived from an EMBL/GenBank/DDBJ whole genome shotgun (WGS) entry which is preliminary data.</text>
</comment>
<protein>
    <submittedName>
        <fullName evidence="1">Uncharacterized protein</fullName>
    </submittedName>
</protein>
<accession>A0ABP9WE68</accession>
<reference evidence="1 2" key="1">
    <citation type="submission" date="2024-02" db="EMBL/GenBank/DDBJ databases">
        <title>Lysinimicrobium sediminis NBRC 112286.</title>
        <authorList>
            <person name="Ichikawa N."/>
            <person name="Katano-Makiyama Y."/>
            <person name="Hidaka K."/>
        </authorList>
    </citation>
    <scope>NUCLEOTIDE SEQUENCE [LARGE SCALE GENOMIC DNA]</scope>
    <source>
        <strain evidence="1 2">NBRC 112286</strain>
    </source>
</reference>
<organism evidence="1 2">
    <name type="scientific">Demequina sediminis</name>
    <dbReference type="NCBI Taxonomy" id="1930058"/>
    <lineage>
        <taxon>Bacteria</taxon>
        <taxon>Bacillati</taxon>
        <taxon>Actinomycetota</taxon>
        <taxon>Actinomycetes</taxon>
        <taxon>Micrococcales</taxon>
        <taxon>Demequinaceae</taxon>
        <taxon>Demequina</taxon>
    </lineage>
</organism>
<proteinExistence type="predicted"/>